<feature type="compositionally biased region" description="Low complexity" evidence="1">
    <location>
        <begin position="29"/>
        <end position="41"/>
    </location>
</feature>
<sequence>MKTRLAWIAAGITIVAVCIPAMALASDDAATQAAQPRAQQRMTDAANASAQATTDMSYGGTSDSRGASGYRVGKPCTPRAQCDIFFGQ</sequence>
<accession>A0A7Z2GJW4</accession>
<dbReference type="EMBL" id="CP046914">
    <property type="protein sequence ID" value="QGZ63152.1"/>
    <property type="molecule type" value="Genomic_DNA"/>
</dbReference>
<dbReference type="OrthoDB" id="9108939at2"/>
<keyword evidence="2" id="KW-0732">Signal</keyword>
<evidence type="ECO:0000313" key="3">
    <source>
        <dbReference type="EMBL" id="QGZ63152.1"/>
    </source>
</evidence>
<dbReference type="RefSeq" id="WP_158952145.1">
    <property type="nucleotide sequence ID" value="NZ_CP046914.1"/>
</dbReference>
<evidence type="ECO:0008006" key="5">
    <source>
        <dbReference type="Google" id="ProtNLM"/>
    </source>
</evidence>
<feature type="signal peptide" evidence="2">
    <location>
        <begin position="1"/>
        <end position="25"/>
    </location>
</feature>
<evidence type="ECO:0000256" key="1">
    <source>
        <dbReference type="SAM" id="MobiDB-lite"/>
    </source>
</evidence>
<protein>
    <recommendedName>
        <fullName evidence="5">Lipoprotein</fullName>
    </recommendedName>
</protein>
<dbReference type="Proteomes" id="UP000433577">
    <property type="component" value="Chromosome 2"/>
</dbReference>
<evidence type="ECO:0000256" key="2">
    <source>
        <dbReference type="SAM" id="SignalP"/>
    </source>
</evidence>
<reference evidence="3 4" key="1">
    <citation type="submission" date="2019-12" db="EMBL/GenBank/DDBJ databases">
        <title>Paraburkholderia acidiphila 7Q-K02 sp. nov and Paraburkholderia acidisoli DHF22 sp. nov., two strains isolated from forest soil.</title>
        <authorList>
            <person name="Gao Z."/>
            <person name="Qiu L."/>
        </authorList>
    </citation>
    <scope>NUCLEOTIDE SEQUENCE [LARGE SCALE GENOMIC DNA]</scope>
    <source>
        <strain evidence="3 4">DHF22</strain>
    </source>
</reference>
<feature type="region of interest" description="Disordered" evidence="1">
    <location>
        <begin position="29"/>
        <end position="72"/>
    </location>
</feature>
<proteinExistence type="predicted"/>
<name>A0A7Z2GJW4_9BURK</name>
<keyword evidence="4" id="KW-1185">Reference proteome</keyword>
<organism evidence="3 4">
    <name type="scientific">Paraburkholderia acidisoli</name>
    <dbReference type="NCBI Taxonomy" id="2571748"/>
    <lineage>
        <taxon>Bacteria</taxon>
        <taxon>Pseudomonadati</taxon>
        <taxon>Pseudomonadota</taxon>
        <taxon>Betaproteobacteria</taxon>
        <taxon>Burkholderiales</taxon>
        <taxon>Burkholderiaceae</taxon>
        <taxon>Paraburkholderia</taxon>
    </lineage>
</organism>
<gene>
    <name evidence="3" type="ORF">FAZ98_15185</name>
</gene>
<dbReference type="AlphaFoldDB" id="A0A7Z2GJW4"/>
<dbReference type="KEGG" id="pacs:FAZ98_15185"/>
<evidence type="ECO:0000313" key="4">
    <source>
        <dbReference type="Proteomes" id="UP000433577"/>
    </source>
</evidence>
<feature type="chain" id="PRO_5031475690" description="Lipoprotein" evidence="2">
    <location>
        <begin position="26"/>
        <end position="88"/>
    </location>
</feature>
<feature type="compositionally biased region" description="Polar residues" evidence="1">
    <location>
        <begin position="46"/>
        <end position="65"/>
    </location>
</feature>